<dbReference type="SUPFAM" id="SSF51735">
    <property type="entry name" value="NAD(P)-binding Rossmann-fold domains"/>
    <property type="match status" value="1"/>
</dbReference>
<dbReference type="KEGG" id="tim:GMBLW1_47430"/>
<dbReference type="InterPro" id="IPR001509">
    <property type="entry name" value="Epimerase_deHydtase"/>
</dbReference>
<keyword evidence="5" id="KW-1185">Reference proteome</keyword>
<dbReference type="FunCoup" id="A0A6C2YS10">
    <property type="interactions" value="202"/>
</dbReference>
<dbReference type="AlphaFoldDB" id="A0A6C2YS10"/>
<keyword evidence="1" id="KW-0520">NAD</keyword>
<dbReference type="Proteomes" id="UP000464378">
    <property type="component" value="Chromosome"/>
</dbReference>
<reference evidence="4" key="1">
    <citation type="submission" date="2019-04" db="EMBL/GenBank/DDBJ databases">
        <authorList>
            <consortium name="Science for Life Laboratories"/>
        </authorList>
    </citation>
    <scope>NUCLEOTIDE SEQUENCE</scope>
    <source>
        <strain evidence="4">MBLW1</strain>
    </source>
</reference>
<dbReference type="Pfam" id="PF01370">
    <property type="entry name" value="Epimerase"/>
    <property type="match status" value="1"/>
</dbReference>
<name>A0A6C2YS10_9BACT</name>
<accession>A0A6C2YS10</accession>
<evidence type="ECO:0000256" key="2">
    <source>
        <dbReference type="SAM" id="MobiDB-lite"/>
    </source>
</evidence>
<dbReference type="InterPro" id="IPR036291">
    <property type="entry name" value="NAD(P)-bd_dom_sf"/>
</dbReference>
<protein>
    <recommendedName>
        <fullName evidence="3">NAD-dependent epimerase/dehydratase domain-containing protein</fullName>
    </recommendedName>
</protein>
<dbReference type="EMBL" id="LR586016">
    <property type="protein sequence ID" value="VIP04450.1"/>
    <property type="molecule type" value="Genomic_DNA"/>
</dbReference>
<evidence type="ECO:0000259" key="3">
    <source>
        <dbReference type="Pfam" id="PF01370"/>
    </source>
</evidence>
<evidence type="ECO:0000256" key="1">
    <source>
        <dbReference type="ARBA" id="ARBA00023027"/>
    </source>
</evidence>
<sequence length="287" mass="31022">MHTDDALIIGCGYLGLRVAQLWRAQGRRVFALTRKRTELLTQLGIIPIVGDVLQPETLKQLPHAGTTLYAVGMDRTTGASMHDVYVDGLRHVLLALHGGGKLIYISSTSVYGQTDGSLVDEDSPTVPHDDSGKTVLAAEAMLHQHRADAVLLRFAGIYGPNRLLRKAAILAGQPLIGDADKFLNLIEVRDGARAVLAAEQRAIPGRTYIVSDGQPVPRRAFYTELASLLNAPPAAFEPLPEGTPPPPHDRGNRRLSNARFRLETGWAPEFADYRQGLAASVAESAEG</sequence>
<dbReference type="RefSeq" id="WP_162659535.1">
    <property type="nucleotide sequence ID" value="NZ_LR593887.1"/>
</dbReference>
<feature type="region of interest" description="Disordered" evidence="2">
    <location>
        <begin position="233"/>
        <end position="253"/>
    </location>
</feature>
<dbReference type="EMBL" id="LR593887">
    <property type="protein sequence ID" value="VTS06262.1"/>
    <property type="molecule type" value="Genomic_DNA"/>
</dbReference>
<evidence type="ECO:0000313" key="5">
    <source>
        <dbReference type="Proteomes" id="UP000464378"/>
    </source>
</evidence>
<evidence type="ECO:0000313" key="4">
    <source>
        <dbReference type="EMBL" id="VIP04450.1"/>
    </source>
</evidence>
<dbReference type="InParanoid" id="A0A6C2YS10"/>
<proteinExistence type="predicted"/>
<dbReference type="Gene3D" id="3.40.50.720">
    <property type="entry name" value="NAD(P)-binding Rossmann-like Domain"/>
    <property type="match status" value="1"/>
</dbReference>
<dbReference type="PANTHER" id="PTHR43574">
    <property type="entry name" value="EPIMERASE-RELATED"/>
    <property type="match status" value="1"/>
</dbReference>
<dbReference type="CDD" id="cd05266">
    <property type="entry name" value="SDR_a4"/>
    <property type="match status" value="1"/>
</dbReference>
<gene>
    <name evidence="4" type="ORF">GMBLW1_47430</name>
</gene>
<organism evidence="4">
    <name type="scientific">Tuwongella immobilis</name>
    <dbReference type="NCBI Taxonomy" id="692036"/>
    <lineage>
        <taxon>Bacteria</taxon>
        <taxon>Pseudomonadati</taxon>
        <taxon>Planctomycetota</taxon>
        <taxon>Planctomycetia</taxon>
        <taxon>Gemmatales</taxon>
        <taxon>Gemmataceae</taxon>
        <taxon>Tuwongella</taxon>
    </lineage>
</organism>
<feature type="domain" description="NAD-dependent epimerase/dehydratase" evidence="3">
    <location>
        <begin position="7"/>
        <end position="208"/>
    </location>
</feature>